<dbReference type="KEGG" id="iod:EJO50_00085"/>
<dbReference type="CDD" id="cd03426">
    <property type="entry name" value="NUDIX_CoAse_Nudt7"/>
    <property type="match status" value="1"/>
</dbReference>
<dbReference type="NCBIfam" id="NF007980">
    <property type="entry name" value="PRK10707.1"/>
    <property type="match status" value="1"/>
</dbReference>
<keyword evidence="4" id="KW-0378">Hydrolase</keyword>
<evidence type="ECO:0000313" key="9">
    <source>
        <dbReference type="Proteomes" id="UP000282438"/>
    </source>
</evidence>
<keyword evidence="5" id="KW-0460">Magnesium</keyword>
<dbReference type="AlphaFoldDB" id="A0A3S8ZN74"/>
<dbReference type="Pfam" id="PF00293">
    <property type="entry name" value="NUDIX"/>
    <property type="match status" value="1"/>
</dbReference>
<evidence type="ECO:0000313" key="8">
    <source>
        <dbReference type="EMBL" id="AZN35027.1"/>
    </source>
</evidence>
<dbReference type="GO" id="GO:0010945">
    <property type="term" value="F:coenzyme A diphosphatase activity"/>
    <property type="evidence" value="ECO:0007669"/>
    <property type="project" value="InterPro"/>
</dbReference>
<proteinExistence type="predicted"/>
<evidence type="ECO:0000256" key="3">
    <source>
        <dbReference type="ARBA" id="ARBA00022723"/>
    </source>
</evidence>
<comment type="cofactor">
    <cofactor evidence="2">
        <name>Mg(2+)</name>
        <dbReference type="ChEBI" id="CHEBI:18420"/>
    </cofactor>
</comment>
<accession>A0A3S8ZN74</accession>
<dbReference type="Proteomes" id="UP000282438">
    <property type="component" value="Chromosome"/>
</dbReference>
<comment type="cofactor">
    <cofactor evidence="1">
        <name>Mn(2+)</name>
        <dbReference type="ChEBI" id="CHEBI:29035"/>
    </cofactor>
</comment>
<dbReference type="GO" id="GO:0046872">
    <property type="term" value="F:metal ion binding"/>
    <property type="evidence" value="ECO:0007669"/>
    <property type="project" value="UniProtKB-KW"/>
</dbReference>
<sequence length="197" mass="21620">MILPNSGLMIPWLQSKLDTARYVTAGDLGGEMVADSRKAAVLIPLVLHSSGSTVLFTERAAHLSTHAGQVSFPGGAYEVQDLDLVATALRETHEEVGISPARIKVMGCLAEYFTFSRFRVTPVVGVLQPGFELVPDSNEVADVFELPLDVVLDSRRFERKMVERNGQRGFTYFLEYDGRVVWGATAGMLLMLAKSLE</sequence>
<name>A0A3S8ZN74_9NEIS</name>
<dbReference type="PANTHER" id="PTHR12992:SF11">
    <property type="entry name" value="MITOCHONDRIAL COENZYME A DIPHOSPHATASE NUDT8"/>
    <property type="match status" value="1"/>
</dbReference>
<evidence type="ECO:0000256" key="4">
    <source>
        <dbReference type="ARBA" id="ARBA00022801"/>
    </source>
</evidence>
<dbReference type="SUPFAM" id="SSF55811">
    <property type="entry name" value="Nudix"/>
    <property type="match status" value="1"/>
</dbReference>
<dbReference type="RefSeq" id="WP_125971003.1">
    <property type="nucleotide sequence ID" value="NZ_CP034433.1"/>
</dbReference>
<keyword evidence="6" id="KW-0464">Manganese</keyword>
<dbReference type="EMBL" id="CP034433">
    <property type="protein sequence ID" value="AZN35027.1"/>
    <property type="molecule type" value="Genomic_DNA"/>
</dbReference>
<keyword evidence="3" id="KW-0479">Metal-binding</keyword>
<protein>
    <submittedName>
        <fullName evidence="8">CoA pyrophosphatase</fullName>
    </submittedName>
</protein>
<dbReference type="PROSITE" id="PS51462">
    <property type="entry name" value="NUDIX"/>
    <property type="match status" value="1"/>
</dbReference>
<gene>
    <name evidence="8" type="ORF">EJO50_00085</name>
</gene>
<evidence type="ECO:0000259" key="7">
    <source>
        <dbReference type="PROSITE" id="PS51462"/>
    </source>
</evidence>
<dbReference type="InterPro" id="IPR000086">
    <property type="entry name" value="NUDIX_hydrolase_dom"/>
</dbReference>
<keyword evidence="9" id="KW-1185">Reference proteome</keyword>
<dbReference type="OrthoDB" id="9802805at2"/>
<organism evidence="8 9">
    <name type="scientific">Iodobacter ciconiae</name>
    <dbReference type="NCBI Taxonomy" id="2496266"/>
    <lineage>
        <taxon>Bacteria</taxon>
        <taxon>Pseudomonadati</taxon>
        <taxon>Pseudomonadota</taxon>
        <taxon>Betaproteobacteria</taxon>
        <taxon>Neisseriales</taxon>
        <taxon>Chitinibacteraceae</taxon>
        <taxon>Iodobacter</taxon>
    </lineage>
</organism>
<evidence type="ECO:0000256" key="5">
    <source>
        <dbReference type="ARBA" id="ARBA00022842"/>
    </source>
</evidence>
<dbReference type="Gene3D" id="3.90.79.10">
    <property type="entry name" value="Nucleoside Triphosphate Pyrophosphohydrolase"/>
    <property type="match status" value="1"/>
</dbReference>
<dbReference type="InterPro" id="IPR015797">
    <property type="entry name" value="NUDIX_hydrolase-like_dom_sf"/>
</dbReference>
<evidence type="ECO:0000256" key="1">
    <source>
        <dbReference type="ARBA" id="ARBA00001936"/>
    </source>
</evidence>
<reference evidence="8 9" key="1">
    <citation type="submission" date="2018-12" db="EMBL/GenBank/DDBJ databases">
        <title>Complete genome sequence of Iodobacter sp. H11R3.</title>
        <authorList>
            <person name="Bae J.-W."/>
        </authorList>
    </citation>
    <scope>NUCLEOTIDE SEQUENCE [LARGE SCALE GENOMIC DNA]</scope>
    <source>
        <strain evidence="8 9">H11R3</strain>
    </source>
</reference>
<evidence type="ECO:0000256" key="2">
    <source>
        <dbReference type="ARBA" id="ARBA00001946"/>
    </source>
</evidence>
<dbReference type="PANTHER" id="PTHR12992">
    <property type="entry name" value="NUDIX HYDROLASE"/>
    <property type="match status" value="1"/>
</dbReference>
<evidence type="ECO:0000256" key="6">
    <source>
        <dbReference type="ARBA" id="ARBA00023211"/>
    </source>
</evidence>
<dbReference type="InterPro" id="IPR045121">
    <property type="entry name" value="CoAse"/>
</dbReference>
<feature type="domain" description="Nudix hydrolase" evidence="7">
    <location>
        <begin position="36"/>
        <end position="167"/>
    </location>
</feature>